<dbReference type="AlphaFoldDB" id="A0A7W7FT71"/>
<organism evidence="2 3">
    <name type="scientific">Crossiella cryophila</name>
    <dbReference type="NCBI Taxonomy" id="43355"/>
    <lineage>
        <taxon>Bacteria</taxon>
        <taxon>Bacillati</taxon>
        <taxon>Actinomycetota</taxon>
        <taxon>Actinomycetes</taxon>
        <taxon>Pseudonocardiales</taxon>
        <taxon>Pseudonocardiaceae</taxon>
        <taxon>Crossiella</taxon>
    </lineage>
</organism>
<sequence>MFQIGSITKLWTATLVMQLVDEGLVELDRPVRGYLPELVLGEEGVAAAVTTRQLLNHTAGFAGDLFRDTGSGADAVEKYVATLGDAGQLFPLGEQFSYNNAGYVVLGRLVEVVRGKSFNQALREHLIDPLGLTHAATDAGEAIRYRAALGHLPGDPPVPAPLWALAASSAPAGTLLSMRAADLLEFARVFVDGGRVGVLGADSVSAMLSAEVSVPDVGLLSSHYGLGWGLWRGAGNLVAGHDGGTLGQSAFLRVVPEAGVAVALLTNGGDPLSLYQDLVVPLIAELGGALLPAAPVPPVEPVAVDADRVVGRYDAVMVRYEVSVDGDGRFWLRMVPVTDEARLLLPEAVAMELVGYTAGSLITREPQRGAVHMVLVPIGEAGKPARFLHNSRAAARI</sequence>
<accession>A0A7W7FT71</accession>
<name>A0A7W7FT71_9PSEU</name>
<evidence type="ECO:0000313" key="2">
    <source>
        <dbReference type="EMBL" id="MBB4677841.1"/>
    </source>
</evidence>
<proteinExistence type="predicted"/>
<keyword evidence="3" id="KW-1185">Reference proteome</keyword>
<dbReference type="InterPro" id="IPR001466">
    <property type="entry name" value="Beta-lactam-related"/>
</dbReference>
<comment type="caution">
    <text evidence="2">The sequence shown here is derived from an EMBL/GenBank/DDBJ whole genome shotgun (WGS) entry which is preliminary data.</text>
</comment>
<gene>
    <name evidence="2" type="ORF">HNR67_003959</name>
</gene>
<evidence type="ECO:0000313" key="3">
    <source>
        <dbReference type="Proteomes" id="UP000533598"/>
    </source>
</evidence>
<evidence type="ECO:0000259" key="1">
    <source>
        <dbReference type="Pfam" id="PF00144"/>
    </source>
</evidence>
<protein>
    <submittedName>
        <fullName evidence="2">CubicO group peptidase (Beta-lactamase class C family)</fullName>
    </submittedName>
</protein>
<dbReference type="PANTHER" id="PTHR46825:SF9">
    <property type="entry name" value="BETA-LACTAMASE-RELATED DOMAIN-CONTAINING PROTEIN"/>
    <property type="match status" value="1"/>
</dbReference>
<dbReference type="Pfam" id="PF00144">
    <property type="entry name" value="Beta-lactamase"/>
    <property type="match status" value="1"/>
</dbReference>
<dbReference type="Proteomes" id="UP000533598">
    <property type="component" value="Unassembled WGS sequence"/>
</dbReference>
<dbReference type="InterPro" id="IPR050491">
    <property type="entry name" value="AmpC-like"/>
</dbReference>
<dbReference type="EMBL" id="JACHMH010000001">
    <property type="protein sequence ID" value="MBB4677841.1"/>
    <property type="molecule type" value="Genomic_DNA"/>
</dbReference>
<dbReference type="PANTHER" id="PTHR46825">
    <property type="entry name" value="D-ALANYL-D-ALANINE-CARBOXYPEPTIDASE/ENDOPEPTIDASE AMPH"/>
    <property type="match status" value="1"/>
</dbReference>
<dbReference type="Gene3D" id="3.40.710.10">
    <property type="entry name" value="DD-peptidase/beta-lactamase superfamily"/>
    <property type="match status" value="1"/>
</dbReference>
<feature type="domain" description="Beta-lactamase-related" evidence="1">
    <location>
        <begin position="1"/>
        <end position="271"/>
    </location>
</feature>
<dbReference type="InterPro" id="IPR012338">
    <property type="entry name" value="Beta-lactam/transpept-like"/>
</dbReference>
<dbReference type="SUPFAM" id="SSF56601">
    <property type="entry name" value="beta-lactamase/transpeptidase-like"/>
    <property type="match status" value="1"/>
</dbReference>
<reference evidence="2 3" key="1">
    <citation type="submission" date="2020-08" db="EMBL/GenBank/DDBJ databases">
        <title>Sequencing the genomes of 1000 actinobacteria strains.</title>
        <authorList>
            <person name="Klenk H.-P."/>
        </authorList>
    </citation>
    <scope>NUCLEOTIDE SEQUENCE [LARGE SCALE GENOMIC DNA]</scope>
    <source>
        <strain evidence="2 3">DSM 44230</strain>
    </source>
</reference>